<dbReference type="OrthoDB" id="462203at2"/>
<dbReference type="PANTHER" id="PTHR43747">
    <property type="entry name" value="FAD-BINDING PROTEIN"/>
    <property type="match status" value="1"/>
</dbReference>
<proteinExistence type="predicted"/>
<comment type="caution">
    <text evidence="1">The sequence shown here is derived from an EMBL/GenBank/DDBJ whole genome shotgun (WGS) entry which is preliminary data.</text>
</comment>
<dbReference type="EMBL" id="WTYP01000002">
    <property type="protein sequence ID" value="MXP48236.1"/>
    <property type="molecule type" value="Genomic_DNA"/>
</dbReference>
<dbReference type="GO" id="GO:0004497">
    <property type="term" value="F:monooxygenase activity"/>
    <property type="evidence" value="ECO:0007669"/>
    <property type="project" value="InterPro"/>
</dbReference>
<evidence type="ECO:0000313" key="2">
    <source>
        <dbReference type="Proteomes" id="UP000471435"/>
    </source>
</evidence>
<name>A0A6I4V5C4_9SPHN</name>
<evidence type="ECO:0000313" key="1">
    <source>
        <dbReference type="EMBL" id="MXP48236.1"/>
    </source>
</evidence>
<gene>
    <name evidence="1" type="ORF">GRI43_12645</name>
</gene>
<dbReference type="InterPro" id="IPR050816">
    <property type="entry name" value="Flavin-dep_Halogenase_NPB"/>
</dbReference>
<dbReference type="Proteomes" id="UP000471435">
    <property type="component" value="Unassembled WGS sequence"/>
</dbReference>
<dbReference type="RefSeq" id="WP_160731440.1">
    <property type="nucleotide sequence ID" value="NZ_WTYP01000002.1"/>
</dbReference>
<sequence>MSIPREPLRRIAIVGGGQLSVLAAIAFRRALPVCEVVLVGQQPSPASFADWSPTALPFTNKLHDRLGIVESELILKAGGSYRLVSRFAGWGAAEQGGVLSYGETLDPSLKTAFAREWGGYRRNPTGLRQAGSLAEVLADAGRFAPPPPDAATPISDIDYALRWNPTAYRDLLIGHAQALQVQYVEGRVDAVVPGEGDMVRAISIAGQGQIEGDLFVDCSGPAATLLASQPGFENSDWSDSLPTRTVYLGETGAPVIALEDRVLLGKTGWTTQVAGRDGLYTALGVGEGVSREIALATLGVPAAAAITMSPGCAARPWIGNVVALGDAAARFEPLGPYHLDLAHRQLDLLLEMLPGCSIEPLERAEYNRRSVLMMEGVRDILALHFASQSAREMFGEQTMPGRTGEVIDQFQRRGRLPFREESPHLSQEQFALLVALGFKPGLPPVARHSDGAEEEQARAQFAAASQAALEFAPPYQQWLISALQAG</sequence>
<evidence type="ECO:0008006" key="3">
    <source>
        <dbReference type="Google" id="ProtNLM"/>
    </source>
</evidence>
<dbReference type="SUPFAM" id="SSF51905">
    <property type="entry name" value="FAD/NAD(P)-binding domain"/>
    <property type="match status" value="1"/>
</dbReference>
<dbReference type="InterPro" id="IPR006905">
    <property type="entry name" value="Flavin_halogenase"/>
</dbReference>
<reference evidence="1 2" key="1">
    <citation type="submission" date="2019-12" db="EMBL/GenBank/DDBJ databases">
        <title>Genomic-based taxomic classification of the family Erythrobacteraceae.</title>
        <authorList>
            <person name="Xu L."/>
        </authorList>
    </citation>
    <scope>NUCLEOTIDE SEQUENCE [LARGE SCALE GENOMIC DNA]</scope>
    <source>
        <strain evidence="1 2">SW-109</strain>
    </source>
</reference>
<dbReference type="Gene3D" id="3.50.50.60">
    <property type="entry name" value="FAD/NAD(P)-binding domain"/>
    <property type="match status" value="1"/>
</dbReference>
<dbReference type="Pfam" id="PF04820">
    <property type="entry name" value="Trp_halogenase"/>
    <property type="match status" value="1"/>
</dbReference>
<dbReference type="PANTHER" id="PTHR43747:SF4">
    <property type="entry name" value="FLAVIN-DEPENDENT TRYPTOPHAN HALOGENASE"/>
    <property type="match status" value="1"/>
</dbReference>
<keyword evidence="2" id="KW-1185">Reference proteome</keyword>
<accession>A0A6I4V5C4</accession>
<dbReference type="InterPro" id="IPR036188">
    <property type="entry name" value="FAD/NAD-bd_sf"/>
</dbReference>
<protein>
    <recommendedName>
        <fullName evidence="3">Tryptophan halogenase</fullName>
    </recommendedName>
</protein>
<organism evidence="1 2">
    <name type="scientific">Pontixanthobacter luteolus</name>
    <dbReference type="NCBI Taxonomy" id="295089"/>
    <lineage>
        <taxon>Bacteria</taxon>
        <taxon>Pseudomonadati</taxon>
        <taxon>Pseudomonadota</taxon>
        <taxon>Alphaproteobacteria</taxon>
        <taxon>Sphingomonadales</taxon>
        <taxon>Erythrobacteraceae</taxon>
        <taxon>Pontixanthobacter</taxon>
    </lineage>
</organism>
<dbReference type="AlphaFoldDB" id="A0A6I4V5C4"/>